<feature type="domain" description="tRNA nucleotidyltransferase/poly(A) polymerase RNA and SrmB- binding" evidence="10">
    <location>
        <begin position="183"/>
        <end position="239"/>
    </location>
</feature>
<keyword evidence="3" id="KW-0819">tRNA processing</keyword>
<protein>
    <submittedName>
        <fullName evidence="11">CCA tRNA nucleotidyltransferase</fullName>
    </submittedName>
</protein>
<dbReference type="PANTHER" id="PTHR46173">
    <property type="entry name" value="CCA TRNA NUCLEOTIDYLTRANSFERASE 1, MITOCHONDRIAL"/>
    <property type="match status" value="1"/>
</dbReference>
<proteinExistence type="inferred from homology"/>
<accession>A0A6L6IXB0</accession>
<dbReference type="Pfam" id="PF12627">
    <property type="entry name" value="PolyA_pol_RNAbd"/>
    <property type="match status" value="1"/>
</dbReference>
<evidence type="ECO:0000256" key="1">
    <source>
        <dbReference type="ARBA" id="ARBA00001946"/>
    </source>
</evidence>
<dbReference type="Gene3D" id="1.10.3090.10">
    <property type="entry name" value="cca-adding enzyme, domain 2"/>
    <property type="match status" value="1"/>
</dbReference>
<dbReference type="EMBL" id="WMII01000001">
    <property type="protein sequence ID" value="MTH62997.1"/>
    <property type="molecule type" value="Genomic_DNA"/>
</dbReference>
<keyword evidence="12" id="KW-1185">Reference proteome</keyword>
<gene>
    <name evidence="11" type="ORF">GL284_01790</name>
</gene>
<evidence type="ECO:0000256" key="6">
    <source>
        <dbReference type="ARBA" id="ARBA00022741"/>
    </source>
</evidence>
<dbReference type="Pfam" id="PF01743">
    <property type="entry name" value="PolyA_pol"/>
    <property type="match status" value="1"/>
</dbReference>
<evidence type="ECO:0000313" key="11">
    <source>
        <dbReference type="EMBL" id="MTH62997.1"/>
    </source>
</evidence>
<keyword evidence="5" id="KW-0479">Metal-binding</keyword>
<dbReference type="GO" id="GO:0046872">
    <property type="term" value="F:metal ion binding"/>
    <property type="evidence" value="ECO:0007669"/>
    <property type="project" value="UniProtKB-KW"/>
</dbReference>
<dbReference type="RefSeq" id="WP_155042922.1">
    <property type="nucleotide sequence ID" value="NZ_WMIH01000001.1"/>
</dbReference>
<evidence type="ECO:0000313" key="12">
    <source>
        <dbReference type="Proteomes" id="UP000478740"/>
    </source>
</evidence>
<comment type="similarity">
    <text evidence="8">Belongs to the tRNA nucleotidyltransferase/poly(A) polymerase family.</text>
</comment>
<dbReference type="InterPro" id="IPR043519">
    <property type="entry name" value="NT_sf"/>
</dbReference>
<dbReference type="SUPFAM" id="SSF81301">
    <property type="entry name" value="Nucleotidyltransferase"/>
    <property type="match status" value="1"/>
</dbReference>
<dbReference type="AlphaFoldDB" id="A0A6L6IXB0"/>
<sequence length="392" mass="41723">MTRISAPFLSDPGLRRVMAALTGDGHQALIVGGAVRNALMGVAVSDTDIATSARPDRVIHLAGAAGLRAVPTGIAHGTITVVADGKGYEVTTFRRDVETDGRRAVVAFSDDITEDAQRRDFTMNALYCDADGRVLDPVGGLPDLAARRLRFVGDAHARIAEDFLRILRFFRFHAWYGAPGQADPDALAACRDGVAGLARISHERIGAEMRKLLSAPDPSEALALMAQGGALAAALPGADARDMPALVEAEHDFGHGALPKWPRRLALLNATDPADALRLSRDEARMQQQLQQAMAMPAPEAAYRMGRAIAAQATLIRAARGDEPLFGWCHAIAQAAEAKFPLAAQDLMGQVQGPALGDALRRAEDAFIASGFALSRDDLRRLALEHPAKDQG</sequence>
<organism evidence="11 12">
    <name type="scientific">Paracoccus shanxieyensis</name>
    <dbReference type="NCBI Taxonomy" id="2675752"/>
    <lineage>
        <taxon>Bacteria</taxon>
        <taxon>Pseudomonadati</taxon>
        <taxon>Pseudomonadota</taxon>
        <taxon>Alphaproteobacteria</taxon>
        <taxon>Rhodobacterales</taxon>
        <taxon>Paracoccaceae</taxon>
        <taxon>Paracoccus</taxon>
    </lineage>
</organism>
<name>A0A6L6IXB0_9RHOB</name>
<evidence type="ECO:0000256" key="3">
    <source>
        <dbReference type="ARBA" id="ARBA00022694"/>
    </source>
</evidence>
<dbReference type="Proteomes" id="UP000478740">
    <property type="component" value="Unassembled WGS sequence"/>
</dbReference>
<keyword evidence="6" id="KW-0547">Nucleotide-binding</keyword>
<reference evidence="11 12" key="1">
    <citation type="submission" date="2019-11" db="EMBL/GenBank/DDBJ databases">
        <authorList>
            <person name="Dong K."/>
        </authorList>
    </citation>
    <scope>NUCLEOTIDE SEQUENCE [LARGE SCALE GENOMIC DNA]</scope>
    <source>
        <strain evidence="11 12">DK608</strain>
    </source>
</reference>
<comment type="caution">
    <text evidence="11">The sequence shown here is derived from an EMBL/GenBank/DDBJ whole genome shotgun (WGS) entry which is preliminary data.</text>
</comment>
<dbReference type="GO" id="GO:0000049">
    <property type="term" value="F:tRNA binding"/>
    <property type="evidence" value="ECO:0007669"/>
    <property type="project" value="TreeGrafter"/>
</dbReference>
<evidence type="ECO:0000256" key="2">
    <source>
        <dbReference type="ARBA" id="ARBA00022679"/>
    </source>
</evidence>
<evidence type="ECO:0000256" key="5">
    <source>
        <dbReference type="ARBA" id="ARBA00022723"/>
    </source>
</evidence>
<dbReference type="InterPro" id="IPR002646">
    <property type="entry name" value="PolA_pol_head_dom"/>
</dbReference>
<dbReference type="Gene3D" id="3.30.460.10">
    <property type="entry name" value="Beta Polymerase, domain 2"/>
    <property type="match status" value="1"/>
</dbReference>
<dbReference type="GO" id="GO:0000166">
    <property type="term" value="F:nucleotide binding"/>
    <property type="evidence" value="ECO:0007669"/>
    <property type="project" value="UniProtKB-KW"/>
</dbReference>
<evidence type="ECO:0000259" key="10">
    <source>
        <dbReference type="Pfam" id="PF12627"/>
    </source>
</evidence>
<feature type="domain" description="Poly A polymerase head" evidence="9">
    <location>
        <begin position="29"/>
        <end position="150"/>
    </location>
</feature>
<keyword evidence="8" id="KW-0694">RNA-binding</keyword>
<dbReference type="GO" id="GO:0016779">
    <property type="term" value="F:nucleotidyltransferase activity"/>
    <property type="evidence" value="ECO:0007669"/>
    <property type="project" value="UniProtKB-KW"/>
</dbReference>
<evidence type="ECO:0000256" key="8">
    <source>
        <dbReference type="RuleBase" id="RU003953"/>
    </source>
</evidence>
<comment type="cofactor">
    <cofactor evidence="1">
        <name>Mg(2+)</name>
        <dbReference type="ChEBI" id="CHEBI:18420"/>
    </cofactor>
</comment>
<dbReference type="SUPFAM" id="SSF81891">
    <property type="entry name" value="Poly A polymerase C-terminal region-like"/>
    <property type="match status" value="1"/>
</dbReference>
<keyword evidence="2 8" id="KW-0808">Transferase</keyword>
<keyword evidence="7" id="KW-0460">Magnesium</keyword>
<evidence type="ECO:0000259" key="9">
    <source>
        <dbReference type="Pfam" id="PF01743"/>
    </source>
</evidence>
<dbReference type="InterPro" id="IPR050264">
    <property type="entry name" value="Bact_CCA-adding_enz_type3_sf"/>
</dbReference>
<dbReference type="GO" id="GO:0008033">
    <property type="term" value="P:tRNA processing"/>
    <property type="evidence" value="ECO:0007669"/>
    <property type="project" value="UniProtKB-KW"/>
</dbReference>
<dbReference type="InterPro" id="IPR032828">
    <property type="entry name" value="PolyA_RNA-bd"/>
</dbReference>
<dbReference type="CDD" id="cd05398">
    <property type="entry name" value="NT_ClassII-CCAase"/>
    <property type="match status" value="1"/>
</dbReference>
<dbReference type="PANTHER" id="PTHR46173:SF1">
    <property type="entry name" value="CCA TRNA NUCLEOTIDYLTRANSFERASE 1, MITOCHONDRIAL"/>
    <property type="match status" value="1"/>
</dbReference>
<evidence type="ECO:0000256" key="4">
    <source>
        <dbReference type="ARBA" id="ARBA00022695"/>
    </source>
</evidence>
<keyword evidence="4" id="KW-0548">Nucleotidyltransferase</keyword>
<evidence type="ECO:0000256" key="7">
    <source>
        <dbReference type="ARBA" id="ARBA00022842"/>
    </source>
</evidence>